<dbReference type="Pfam" id="PF19047">
    <property type="entry name" value="HOOK_N"/>
    <property type="match status" value="1"/>
</dbReference>
<dbReference type="eggNOG" id="ENOG502QQM8">
    <property type="taxonomic scope" value="Eukaryota"/>
</dbReference>
<sequence length="767" mass="88358">MDSDDENELNAFFHFFATFALSHPVTAPADLSDGAALSDVLAIADPSYFKTTWPSSDSWVIRLSALKKLYRLMTQYFADVLQKPTRSLDVPDLQAIAKDNDVHALLIMCRLTIAIGVQCEKNKEFIDKIQGLNEGDQHCLMRAIEQVRRQPHCDDLPQLLGLIRHPTYLMLYYPHPQGKLRDDHYYRIQSERSAIHLEKETLEKVYQALLEEHRTLQTSYDDALSEKEDALAQLRQSKRDAETRRNEKADVMMRTEMDRLRTDLYKSEDNLAMAESEIDKHTHLVNELTKKNDELQVKADEAARLKDQVDEYRHAADKLQKTENVMEKYKKKLQEGADLRQSVKALEKQNADLVDKNATLEEEYRRVAAFKPLMESYKNQISDLETRSSQRLQEIDTFKFELEQARTKLRIVEEGRAKDRDTMELYQERVKELEAATIGTRPMRQARRESDITMEGISPSTPSAEGPDGEDQEFEDDGGVQGLGGELDDALTGTTMTDLKLQIRKLQRELESVKKNEADASRLLVLENLLEDANRMKTRYENDYLAAHREKLILQRDLEEIRSGKSMGDGAEAAIALRQRLNETIEQLEELRKEHAELEVKSDTLDKELTIAKSNLNLVNKDQLDILASLRESVNEDKAELEADVEKLKKVNKELSEKNRMQLEQVNVLLLDKVNMQSENIGHREKMLQRERDFGDLRAVMSGKDLPEDIKARLLALHEENLVLKENYKTTNEKLIKARQFIKEQDKLFKEEHAATAGSIPVIKQIL</sequence>
<dbReference type="CDD" id="cd22211">
    <property type="entry name" value="HkD_SF"/>
    <property type="match status" value="1"/>
</dbReference>
<dbReference type="PANTHER" id="PTHR18947">
    <property type="entry name" value="HOOK PROTEINS"/>
    <property type="match status" value="1"/>
</dbReference>
<dbReference type="Proteomes" id="UP000008493">
    <property type="component" value="Unassembled WGS sequence"/>
</dbReference>
<dbReference type="GO" id="GO:0051959">
    <property type="term" value="F:dynein light intermediate chain binding"/>
    <property type="evidence" value="ECO:0007669"/>
    <property type="project" value="TreeGrafter"/>
</dbReference>
<dbReference type="InParanoid" id="K5X4T5"/>
<dbReference type="GO" id="GO:0008017">
    <property type="term" value="F:microtubule binding"/>
    <property type="evidence" value="ECO:0007669"/>
    <property type="project" value="InterPro"/>
</dbReference>
<name>K5X4T5_AGABU</name>
<accession>K5X4T5</accession>
<evidence type="ECO:0008006" key="10">
    <source>
        <dbReference type="Google" id="ProtNLM"/>
    </source>
</evidence>
<evidence type="ECO:0000256" key="4">
    <source>
        <dbReference type="SAM" id="Coils"/>
    </source>
</evidence>
<dbReference type="OMA" id="DAKYRKC"/>
<evidence type="ECO:0000256" key="2">
    <source>
        <dbReference type="ARBA" id="ARBA00022490"/>
    </source>
</evidence>
<dbReference type="GO" id="GO:0030705">
    <property type="term" value="P:cytoskeleton-dependent intracellular transport"/>
    <property type="evidence" value="ECO:0007669"/>
    <property type="project" value="InterPro"/>
</dbReference>
<feature type="compositionally biased region" description="Acidic residues" evidence="5">
    <location>
        <begin position="467"/>
        <end position="478"/>
    </location>
</feature>
<dbReference type="Pfam" id="PF05622">
    <property type="entry name" value="HOOK"/>
    <property type="match status" value="1"/>
</dbReference>
<evidence type="ECO:0000313" key="9">
    <source>
        <dbReference type="Proteomes" id="UP000008493"/>
    </source>
</evidence>
<dbReference type="GO" id="GO:0005737">
    <property type="term" value="C:cytoplasm"/>
    <property type="evidence" value="ECO:0007669"/>
    <property type="project" value="UniProtKB-SubCell"/>
</dbReference>
<dbReference type="GO" id="GO:0031122">
    <property type="term" value="P:cytoplasmic microtubule organization"/>
    <property type="evidence" value="ECO:0007669"/>
    <property type="project" value="InterPro"/>
</dbReference>
<feature type="domain" description="HOOK N-terminal" evidence="7">
    <location>
        <begin position="10"/>
        <end position="145"/>
    </location>
</feature>
<dbReference type="InterPro" id="IPR043936">
    <property type="entry name" value="HOOK_N"/>
</dbReference>
<feature type="region of interest" description="Disordered" evidence="5">
    <location>
        <begin position="436"/>
        <end position="491"/>
    </location>
</feature>
<evidence type="ECO:0000256" key="1">
    <source>
        <dbReference type="ARBA" id="ARBA00004496"/>
    </source>
</evidence>
<reference evidence="9" key="1">
    <citation type="journal article" date="2012" name="Proc. Natl. Acad. Sci. U.S.A.">
        <title>Genome sequence of the button mushroom Agaricus bisporus reveals mechanisms governing adaptation to a humic-rich ecological niche.</title>
        <authorList>
            <person name="Morin E."/>
            <person name="Kohler A."/>
            <person name="Baker A.R."/>
            <person name="Foulongne-Oriol M."/>
            <person name="Lombard V."/>
            <person name="Nagy L.G."/>
            <person name="Ohm R.A."/>
            <person name="Patyshakuliyeva A."/>
            <person name="Brun A."/>
            <person name="Aerts A.L."/>
            <person name="Bailey A.M."/>
            <person name="Billette C."/>
            <person name="Coutinho P.M."/>
            <person name="Deakin G."/>
            <person name="Doddapaneni H."/>
            <person name="Floudas D."/>
            <person name="Grimwood J."/>
            <person name="Hilden K."/>
            <person name="Kuees U."/>
            <person name="LaButti K.M."/>
            <person name="Lapidus A."/>
            <person name="Lindquist E.A."/>
            <person name="Lucas S.M."/>
            <person name="Murat C."/>
            <person name="Riley R.W."/>
            <person name="Salamov A.A."/>
            <person name="Schmutz J."/>
            <person name="Subramanian V."/>
            <person name="Woesten H.A.B."/>
            <person name="Xu J."/>
            <person name="Eastwood D.C."/>
            <person name="Foster G.D."/>
            <person name="Sonnenberg A.S."/>
            <person name="Cullen D."/>
            <person name="de Vries R.P."/>
            <person name="Lundell T."/>
            <person name="Hibbett D.S."/>
            <person name="Henrissat B."/>
            <person name="Burton K.S."/>
            <person name="Kerrigan R.W."/>
            <person name="Challen M.P."/>
            <person name="Grigoriev I.V."/>
            <person name="Martin F."/>
        </authorList>
    </citation>
    <scope>NUCLEOTIDE SEQUENCE [LARGE SCALE GENOMIC DNA]</scope>
    <source>
        <strain evidence="9">JB137-S8 / ATCC MYA-4627 / FGSC 10392</strain>
    </source>
</reference>
<gene>
    <name evidence="8" type="ORF">AGABI1DRAFT_34886</name>
</gene>
<feature type="domain" description="Hook C-terminal" evidence="6">
    <location>
        <begin position="202"/>
        <end position="447"/>
    </location>
</feature>
<keyword evidence="2" id="KW-0963">Cytoplasm</keyword>
<dbReference type="RefSeq" id="XP_007326105.1">
    <property type="nucleotide sequence ID" value="XM_007326043.1"/>
</dbReference>
<evidence type="ECO:0000313" key="8">
    <source>
        <dbReference type="EMBL" id="EKM82871.1"/>
    </source>
</evidence>
<keyword evidence="9" id="KW-1185">Reference proteome</keyword>
<dbReference type="SUPFAM" id="SSF116907">
    <property type="entry name" value="Hook domain"/>
    <property type="match status" value="1"/>
</dbReference>
<evidence type="ECO:0000259" key="7">
    <source>
        <dbReference type="Pfam" id="PF19047"/>
    </source>
</evidence>
<proteinExistence type="predicted"/>
<dbReference type="EMBL" id="JH971386">
    <property type="protein sequence ID" value="EKM82871.1"/>
    <property type="molecule type" value="Genomic_DNA"/>
</dbReference>
<dbReference type="AlphaFoldDB" id="K5X4T5"/>
<dbReference type="HOGENOM" id="CLU_017588_0_0_1"/>
<organism evidence="8 9">
    <name type="scientific">Agaricus bisporus var. burnettii (strain JB137-S8 / ATCC MYA-4627 / FGSC 10392)</name>
    <name type="common">White button mushroom</name>
    <dbReference type="NCBI Taxonomy" id="597362"/>
    <lineage>
        <taxon>Eukaryota</taxon>
        <taxon>Fungi</taxon>
        <taxon>Dikarya</taxon>
        <taxon>Basidiomycota</taxon>
        <taxon>Agaricomycotina</taxon>
        <taxon>Agaricomycetes</taxon>
        <taxon>Agaricomycetidae</taxon>
        <taxon>Agaricales</taxon>
        <taxon>Agaricineae</taxon>
        <taxon>Agaricaceae</taxon>
        <taxon>Agaricus</taxon>
    </lineage>
</organism>
<dbReference type="InterPro" id="IPR008636">
    <property type="entry name" value="Hook_C"/>
</dbReference>
<feature type="coiled-coil region" evidence="4">
    <location>
        <begin position="496"/>
        <end position="665"/>
    </location>
</feature>
<comment type="subcellular location">
    <subcellularLocation>
        <location evidence="1">Cytoplasm</location>
    </subcellularLocation>
</comment>
<evidence type="ECO:0000256" key="5">
    <source>
        <dbReference type="SAM" id="MobiDB-lite"/>
    </source>
</evidence>
<evidence type="ECO:0000259" key="6">
    <source>
        <dbReference type="Pfam" id="PF05622"/>
    </source>
</evidence>
<protein>
    <recommendedName>
        <fullName evidence="10">HOOK N-terminal domain-containing protein</fullName>
    </recommendedName>
</protein>
<dbReference type="GO" id="GO:0005815">
    <property type="term" value="C:microtubule organizing center"/>
    <property type="evidence" value="ECO:0007669"/>
    <property type="project" value="TreeGrafter"/>
</dbReference>
<feature type="coiled-coil region" evidence="4">
    <location>
        <begin position="199"/>
        <end position="363"/>
    </location>
</feature>
<dbReference type="STRING" id="597362.K5X4T5"/>
<dbReference type="GeneID" id="18829116"/>
<evidence type="ECO:0000256" key="3">
    <source>
        <dbReference type="ARBA" id="ARBA00023054"/>
    </source>
</evidence>
<keyword evidence="3 4" id="KW-0175">Coiled coil</keyword>
<dbReference type="InterPro" id="IPR036872">
    <property type="entry name" value="CH_dom_sf"/>
</dbReference>
<dbReference type="KEGG" id="abp:AGABI1DRAFT34886"/>
<dbReference type="PANTHER" id="PTHR18947:SF28">
    <property type="entry name" value="GIRDIN, ISOFORM A"/>
    <property type="match status" value="1"/>
</dbReference>
<dbReference type="OrthoDB" id="49395at2759"/>
<dbReference type="Gene3D" id="1.10.418.10">
    <property type="entry name" value="Calponin-like domain"/>
    <property type="match status" value="1"/>
</dbReference>